<comment type="caution">
    <text evidence="17">The sequence shown here is derived from an EMBL/GenBank/DDBJ whole genome shotgun (WGS) entry which is preliminary data.</text>
</comment>
<gene>
    <name evidence="17" type="primary">pssA</name>
    <name evidence="17" type="ORF">GYA55_09690</name>
</gene>
<evidence type="ECO:0000256" key="3">
    <source>
        <dbReference type="ARBA" id="ARBA00010441"/>
    </source>
</evidence>
<comment type="catalytic activity">
    <reaction evidence="1">
        <text>a CDP-1,2-diacyl-sn-glycerol + L-serine = a 1,2-diacyl-sn-glycero-3-phospho-L-serine + CMP + H(+)</text>
        <dbReference type="Rhea" id="RHEA:16913"/>
        <dbReference type="ChEBI" id="CHEBI:15378"/>
        <dbReference type="ChEBI" id="CHEBI:33384"/>
        <dbReference type="ChEBI" id="CHEBI:57262"/>
        <dbReference type="ChEBI" id="CHEBI:58332"/>
        <dbReference type="ChEBI" id="CHEBI:60377"/>
        <dbReference type="EC" id="2.7.8.8"/>
    </reaction>
</comment>
<evidence type="ECO:0000313" key="17">
    <source>
        <dbReference type="EMBL" id="NMC63423.1"/>
    </source>
</evidence>
<comment type="similarity">
    <text evidence="3 15">Belongs to the CDP-alcohol phosphatidyltransferase class-I family.</text>
</comment>
<feature type="transmembrane region" description="Helical" evidence="16">
    <location>
        <begin position="81"/>
        <end position="100"/>
    </location>
</feature>
<sequence>MKKPKKEEIMQRWYKRRFILPNAVTVGNMFCGFLTIVYATSGRFDKACIAIALGILLDGFDGKVARKLNATSKFGMEFDSLSDVITFGVAPAVLMYNWCFKTSADEFGVLVNFIYLICTASRLARFNVTEPDLKRFCGLPSPAAAAGVASFVFLDPISRDSIWLTGIGAVVMLSLAYLMVCRIPYISIKVFQMKSMPLRGRLAIGLVIALVWWKPQWSLFLLSAGYALSGPVALFLSSKRKMGISPQE</sequence>
<evidence type="ECO:0000256" key="7">
    <source>
        <dbReference type="ARBA" id="ARBA00022679"/>
    </source>
</evidence>
<evidence type="ECO:0000256" key="4">
    <source>
        <dbReference type="ARBA" id="ARBA00013174"/>
    </source>
</evidence>
<comment type="subcellular location">
    <subcellularLocation>
        <location evidence="2">Endomembrane system</location>
        <topology evidence="2">Multi-pass membrane protein</topology>
    </subcellularLocation>
</comment>
<dbReference type="PANTHER" id="PTHR14269:SF61">
    <property type="entry name" value="CDP-DIACYLGLYCEROL--SERINE O-PHOSPHATIDYLTRANSFERASE"/>
    <property type="match status" value="1"/>
</dbReference>
<dbReference type="InterPro" id="IPR000462">
    <property type="entry name" value="CDP-OH_P_trans"/>
</dbReference>
<dbReference type="EMBL" id="JAAZON010000436">
    <property type="protein sequence ID" value="NMC63423.1"/>
    <property type="molecule type" value="Genomic_DNA"/>
</dbReference>
<feature type="transmembrane region" description="Helical" evidence="16">
    <location>
        <begin position="198"/>
        <end position="213"/>
    </location>
</feature>
<evidence type="ECO:0000256" key="1">
    <source>
        <dbReference type="ARBA" id="ARBA00000287"/>
    </source>
</evidence>
<dbReference type="PANTHER" id="PTHR14269">
    <property type="entry name" value="CDP-DIACYLGLYCEROL--GLYCEROL-3-PHOSPHATE 3-PHOSPHATIDYLTRANSFERASE-RELATED"/>
    <property type="match status" value="1"/>
</dbReference>
<evidence type="ECO:0000256" key="5">
    <source>
        <dbReference type="ARBA" id="ARBA00017171"/>
    </source>
</evidence>
<accession>A0A7X9FT46</accession>
<dbReference type="InterPro" id="IPR004533">
    <property type="entry name" value="CDP-diaglyc--ser_O-PTrfase"/>
</dbReference>
<evidence type="ECO:0000256" key="9">
    <source>
        <dbReference type="ARBA" id="ARBA00022989"/>
    </source>
</evidence>
<feature type="transmembrane region" description="Helical" evidence="16">
    <location>
        <begin position="219"/>
        <end position="237"/>
    </location>
</feature>
<evidence type="ECO:0000256" key="15">
    <source>
        <dbReference type="RuleBase" id="RU003750"/>
    </source>
</evidence>
<evidence type="ECO:0000256" key="13">
    <source>
        <dbReference type="ARBA" id="ARBA00023264"/>
    </source>
</evidence>
<keyword evidence="7 15" id="KW-0808">Transferase</keyword>
<feature type="transmembrane region" description="Helical" evidence="16">
    <location>
        <begin position="106"/>
        <end position="124"/>
    </location>
</feature>
<evidence type="ECO:0000256" key="11">
    <source>
        <dbReference type="ARBA" id="ARBA00023136"/>
    </source>
</evidence>
<feature type="non-terminal residue" evidence="17">
    <location>
        <position position="248"/>
    </location>
</feature>
<dbReference type="InterPro" id="IPR048254">
    <property type="entry name" value="CDP_ALCOHOL_P_TRANSF_CS"/>
</dbReference>
<dbReference type="GO" id="GO:0003882">
    <property type="term" value="F:CDP-diacylglycerol-serine O-phosphatidyltransferase activity"/>
    <property type="evidence" value="ECO:0007669"/>
    <property type="project" value="UniProtKB-EC"/>
</dbReference>
<dbReference type="PROSITE" id="PS00379">
    <property type="entry name" value="CDP_ALCOHOL_P_TRANSF"/>
    <property type="match status" value="1"/>
</dbReference>
<keyword evidence="6" id="KW-0444">Lipid biosynthesis</keyword>
<keyword evidence="9 16" id="KW-1133">Transmembrane helix</keyword>
<keyword evidence="13" id="KW-1208">Phospholipid metabolism</keyword>
<keyword evidence="8 16" id="KW-0812">Transmembrane</keyword>
<dbReference type="InterPro" id="IPR050324">
    <property type="entry name" value="CDP-alcohol_PTase-I"/>
</dbReference>
<proteinExistence type="inferred from homology"/>
<dbReference type="Proteomes" id="UP000524246">
    <property type="component" value="Unassembled WGS sequence"/>
</dbReference>
<dbReference type="InterPro" id="IPR043130">
    <property type="entry name" value="CDP-OH_PTrfase_TM_dom"/>
</dbReference>
<evidence type="ECO:0000256" key="2">
    <source>
        <dbReference type="ARBA" id="ARBA00004127"/>
    </source>
</evidence>
<protein>
    <recommendedName>
        <fullName evidence="5">CDP-diacylglycerol--serine O-phosphatidyltransferase</fullName>
        <ecNumber evidence="4">2.7.8.8</ecNumber>
    </recommendedName>
    <alternativeName>
        <fullName evidence="14">Phosphatidylserine synthase</fullName>
    </alternativeName>
</protein>
<organism evidence="17 18">
    <name type="scientific">SAR324 cluster bacterium</name>
    <dbReference type="NCBI Taxonomy" id="2024889"/>
    <lineage>
        <taxon>Bacteria</taxon>
        <taxon>Deltaproteobacteria</taxon>
        <taxon>SAR324 cluster</taxon>
    </lineage>
</organism>
<evidence type="ECO:0000256" key="6">
    <source>
        <dbReference type="ARBA" id="ARBA00022516"/>
    </source>
</evidence>
<feature type="transmembrane region" description="Helical" evidence="16">
    <location>
        <begin position="166"/>
        <end position="186"/>
    </location>
</feature>
<feature type="transmembrane region" description="Helical" evidence="16">
    <location>
        <begin position="20"/>
        <end position="38"/>
    </location>
</feature>
<reference evidence="17 18" key="1">
    <citation type="journal article" date="2020" name="Biotechnol. Biofuels">
        <title>New insights from the biogas microbiome by comprehensive genome-resolved metagenomics of nearly 1600 species originating from multiple anaerobic digesters.</title>
        <authorList>
            <person name="Campanaro S."/>
            <person name="Treu L."/>
            <person name="Rodriguez-R L.M."/>
            <person name="Kovalovszki A."/>
            <person name="Ziels R.M."/>
            <person name="Maus I."/>
            <person name="Zhu X."/>
            <person name="Kougias P.G."/>
            <person name="Basile A."/>
            <person name="Luo G."/>
            <person name="Schluter A."/>
            <person name="Konstantinidis K.T."/>
            <person name="Angelidaki I."/>
        </authorList>
    </citation>
    <scope>NUCLEOTIDE SEQUENCE [LARGE SCALE GENOMIC DNA]</scope>
    <source>
        <strain evidence="17">AS27yjCOA_65</strain>
    </source>
</reference>
<evidence type="ECO:0000256" key="8">
    <source>
        <dbReference type="ARBA" id="ARBA00022692"/>
    </source>
</evidence>
<evidence type="ECO:0000256" key="10">
    <source>
        <dbReference type="ARBA" id="ARBA00023098"/>
    </source>
</evidence>
<evidence type="ECO:0000313" key="18">
    <source>
        <dbReference type="Proteomes" id="UP000524246"/>
    </source>
</evidence>
<evidence type="ECO:0000256" key="16">
    <source>
        <dbReference type="SAM" id="Phobius"/>
    </source>
</evidence>
<dbReference type="Pfam" id="PF01066">
    <property type="entry name" value="CDP-OH_P_transf"/>
    <property type="match status" value="1"/>
</dbReference>
<evidence type="ECO:0000256" key="14">
    <source>
        <dbReference type="ARBA" id="ARBA00032361"/>
    </source>
</evidence>
<dbReference type="AlphaFoldDB" id="A0A7X9FT46"/>
<evidence type="ECO:0000256" key="12">
    <source>
        <dbReference type="ARBA" id="ARBA00023209"/>
    </source>
</evidence>
<name>A0A7X9FT46_9DELT</name>
<dbReference type="GO" id="GO:0012505">
    <property type="term" value="C:endomembrane system"/>
    <property type="evidence" value="ECO:0007669"/>
    <property type="project" value="UniProtKB-SubCell"/>
</dbReference>
<dbReference type="NCBIfam" id="TIGR00473">
    <property type="entry name" value="pssA"/>
    <property type="match status" value="1"/>
</dbReference>
<keyword evidence="10" id="KW-0443">Lipid metabolism</keyword>
<keyword evidence="11 16" id="KW-0472">Membrane</keyword>
<keyword evidence="12" id="KW-0594">Phospholipid biosynthesis</keyword>
<dbReference type="GO" id="GO:0016020">
    <property type="term" value="C:membrane"/>
    <property type="evidence" value="ECO:0007669"/>
    <property type="project" value="InterPro"/>
</dbReference>
<dbReference type="Gene3D" id="1.20.120.1760">
    <property type="match status" value="1"/>
</dbReference>
<dbReference type="EC" id="2.7.8.8" evidence="4"/>
<dbReference type="GO" id="GO:0008654">
    <property type="term" value="P:phospholipid biosynthetic process"/>
    <property type="evidence" value="ECO:0007669"/>
    <property type="project" value="UniProtKB-KW"/>
</dbReference>